<gene>
    <name evidence="1" type="ORF">BMF97_17725</name>
</gene>
<accession>A0A1V3TWE0</accession>
<keyword evidence="2" id="KW-1185">Reference proteome</keyword>
<name>A0A1V3TWE0_ELIME</name>
<dbReference type="AlphaFoldDB" id="A0A1V3TWE0"/>
<reference evidence="1 2" key="1">
    <citation type="submission" date="2016-11" db="EMBL/GenBank/DDBJ databases">
        <title>Genome sequence and comparative genomic analysis of clinical strain Elizabethkingia meningoseptica 61421 PRCM.</title>
        <authorList>
            <person name="Wang M."/>
            <person name="Hu S."/>
            <person name="Cao L."/>
            <person name="Jiang T."/>
            <person name="Zhou Y."/>
            <person name="Ming D."/>
        </authorList>
    </citation>
    <scope>NUCLEOTIDE SEQUENCE [LARGE SCALE GENOMIC DNA]</scope>
    <source>
        <strain evidence="1 2">61421 PRCM</strain>
    </source>
</reference>
<evidence type="ECO:0000313" key="1">
    <source>
        <dbReference type="EMBL" id="OOH93300.1"/>
    </source>
</evidence>
<organism evidence="1 2">
    <name type="scientific">Elizabethkingia meningoseptica</name>
    <name type="common">Chryseobacterium meningosepticum</name>
    <dbReference type="NCBI Taxonomy" id="238"/>
    <lineage>
        <taxon>Bacteria</taxon>
        <taxon>Pseudomonadati</taxon>
        <taxon>Bacteroidota</taxon>
        <taxon>Flavobacteriia</taxon>
        <taxon>Flavobacteriales</taxon>
        <taxon>Weeksellaceae</taxon>
        <taxon>Elizabethkingia</taxon>
    </lineage>
</organism>
<dbReference type="RefSeq" id="WP_069215256.1">
    <property type="nucleotide sequence ID" value="NZ_CP016378.1"/>
</dbReference>
<sequence>MKNINLIIFILINMLNSCYSQNITKNNIRKILDNTIKFAQKEYGPSVNWKNSYLEITYTNINDNTSFKGINYGLGITFIQYDFSIPEKTHLLYKYKNYFVILNDSAKQITPIFKVSKEYPHKTPIHLTASYDPYNFSYFFDKKGNIIKIIPEGKSSTIKKILSNNKIKISNDFEDILNK</sequence>
<dbReference type="EMBL" id="MPOG01000019">
    <property type="protein sequence ID" value="OOH93300.1"/>
    <property type="molecule type" value="Genomic_DNA"/>
</dbReference>
<evidence type="ECO:0000313" key="2">
    <source>
        <dbReference type="Proteomes" id="UP000188947"/>
    </source>
</evidence>
<comment type="caution">
    <text evidence="1">The sequence shown here is derived from an EMBL/GenBank/DDBJ whole genome shotgun (WGS) entry which is preliminary data.</text>
</comment>
<proteinExistence type="predicted"/>
<dbReference type="Proteomes" id="UP000188947">
    <property type="component" value="Unassembled WGS sequence"/>
</dbReference>
<protein>
    <submittedName>
        <fullName evidence="1">Uncharacterized protein</fullName>
    </submittedName>
</protein>